<dbReference type="EMBL" id="LIZT01000002">
    <property type="protein sequence ID" value="KPJ51363.1"/>
    <property type="molecule type" value="Genomic_DNA"/>
</dbReference>
<dbReference type="Gene3D" id="3.40.50.150">
    <property type="entry name" value="Vaccinia Virus protein VP39"/>
    <property type="match status" value="1"/>
</dbReference>
<gene>
    <name evidence="4" type="ORF">AMJ40_00240</name>
</gene>
<dbReference type="PANTHER" id="PTHR43167">
    <property type="entry name" value="PUTATIVE (AFU_ORTHOLOGUE AFUA_6G01830)-RELATED"/>
    <property type="match status" value="1"/>
</dbReference>
<organism evidence="4 5">
    <name type="scientific">candidate division TA06 bacterium DG_26</name>
    <dbReference type="NCBI Taxonomy" id="1703771"/>
    <lineage>
        <taxon>Bacteria</taxon>
        <taxon>Bacteria division TA06</taxon>
    </lineage>
</organism>
<dbReference type="PROSITE" id="PS51682">
    <property type="entry name" value="SAM_OMT_I"/>
    <property type="match status" value="1"/>
</dbReference>
<dbReference type="InterPro" id="IPR029063">
    <property type="entry name" value="SAM-dependent_MTases_sf"/>
</dbReference>
<dbReference type="Pfam" id="PF01596">
    <property type="entry name" value="Methyltransf_3"/>
    <property type="match status" value="1"/>
</dbReference>
<dbReference type="PANTHER" id="PTHR43167:SF1">
    <property type="entry name" value="PUTATIVE (AFU_ORTHOLOGUE AFUA_6G01830)-RELATED"/>
    <property type="match status" value="1"/>
</dbReference>
<proteinExistence type="predicted"/>
<protein>
    <submittedName>
        <fullName evidence="4">Methyltransferase</fullName>
    </submittedName>
</protein>
<evidence type="ECO:0000256" key="3">
    <source>
        <dbReference type="ARBA" id="ARBA00022691"/>
    </source>
</evidence>
<dbReference type="SUPFAM" id="SSF53335">
    <property type="entry name" value="S-adenosyl-L-methionine-dependent methyltransferases"/>
    <property type="match status" value="1"/>
</dbReference>
<keyword evidence="1 4" id="KW-0489">Methyltransferase</keyword>
<accession>A0A0S7WMS6</accession>
<evidence type="ECO:0000256" key="1">
    <source>
        <dbReference type="ARBA" id="ARBA00022603"/>
    </source>
</evidence>
<dbReference type="Proteomes" id="UP000051124">
    <property type="component" value="Unassembled WGS sequence"/>
</dbReference>
<dbReference type="PATRIC" id="fig|1703771.3.peg.1119"/>
<dbReference type="GO" id="GO:0032259">
    <property type="term" value="P:methylation"/>
    <property type="evidence" value="ECO:0007669"/>
    <property type="project" value="UniProtKB-KW"/>
</dbReference>
<evidence type="ECO:0000313" key="5">
    <source>
        <dbReference type="Proteomes" id="UP000051124"/>
    </source>
</evidence>
<evidence type="ECO:0000313" key="4">
    <source>
        <dbReference type="EMBL" id="KPJ51363.1"/>
    </source>
</evidence>
<evidence type="ECO:0000256" key="2">
    <source>
        <dbReference type="ARBA" id="ARBA00022679"/>
    </source>
</evidence>
<dbReference type="InterPro" id="IPR002935">
    <property type="entry name" value="SAM_O-MeTrfase"/>
</dbReference>
<keyword evidence="2 4" id="KW-0808">Transferase</keyword>
<dbReference type="GO" id="GO:0008171">
    <property type="term" value="F:O-methyltransferase activity"/>
    <property type="evidence" value="ECO:0007669"/>
    <property type="project" value="InterPro"/>
</dbReference>
<name>A0A0S7WMS6_UNCT6</name>
<sequence>MFEKITDRMKELMAELEEMDARERKDGTSLLRRLRQIPPETGRFLAILAANSPEGEFVEIGTSGGYSAMWLSLACMERGIRLKTIEIMEGKIAVAKETLKKADLEEAVELFEGDALEIVQGFDDIAFCFLDAEKELYEQCYDLVIPKLVQGGLLVADNAISHVGILKSMIEKAMSDPLVDSIVVPMGSGELICRKK</sequence>
<reference evidence="4 5" key="1">
    <citation type="journal article" date="2015" name="Microbiome">
        <title>Genomic resolution of linkages in carbon, nitrogen, and sulfur cycling among widespread estuary sediment bacteria.</title>
        <authorList>
            <person name="Baker B.J."/>
            <person name="Lazar C.S."/>
            <person name="Teske A.P."/>
            <person name="Dick G.J."/>
        </authorList>
    </citation>
    <scope>NUCLEOTIDE SEQUENCE [LARGE SCALE GENOMIC DNA]</scope>
    <source>
        <strain evidence="4">DG_26</strain>
    </source>
</reference>
<dbReference type="AlphaFoldDB" id="A0A0S7WMS6"/>
<comment type="caution">
    <text evidence="4">The sequence shown here is derived from an EMBL/GenBank/DDBJ whole genome shotgun (WGS) entry which is preliminary data.</text>
</comment>
<keyword evidence="3" id="KW-0949">S-adenosyl-L-methionine</keyword>